<keyword evidence="3 6" id="KW-0812">Transmembrane</keyword>
<dbReference type="PANTHER" id="PTHR32322:SF2">
    <property type="entry name" value="EAMA DOMAIN-CONTAINING PROTEIN"/>
    <property type="match status" value="1"/>
</dbReference>
<dbReference type="AlphaFoldDB" id="A0A940X368"/>
<sequence>MNASAQPDRRATLSGLLAILLWASLALLTTLTGSLPPFQVLATSFGVAAVLGLLRAALRGKAGWNELRQPLPALALSTAALFGYHALYFIALKRAPALEANLLNYMWPLLIVLFAGLLPGVRVRGGQIVGTLLGLVAAVVLVTKGSSLQIRGEFVPGYLAALSAAVVWAAYSVLNRRHAQVPSAAIAVACALVSLFGGIAHHLFETHVQPDATQWLALVGMGIGPVGAAFLLWDHGTKRGDIALLGSLSYLAPLLSTLLLVVAGKAQPHVSQAIAIALLLLGAWLSVRKPK</sequence>
<protein>
    <submittedName>
        <fullName evidence="8">DMT family transporter</fullName>
    </submittedName>
</protein>
<dbReference type="InterPro" id="IPR000620">
    <property type="entry name" value="EamA_dom"/>
</dbReference>
<accession>A0A940X368</accession>
<evidence type="ECO:0000256" key="3">
    <source>
        <dbReference type="ARBA" id="ARBA00022692"/>
    </source>
</evidence>
<dbReference type="PANTHER" id="PTHR32322">
    <property type="entry name" value="INNER MEMBRANE TRANSPORTER"/>
    <property type="match status" value="1"/>
</dbReference>
<evidence type="ECO:0000259" key="7">
    <source>
        <dbReference type="Pfam" id="PF00892"/>
    </source>
</evidence>
<gene>
    <name evidence="8" type="ORF">J5837_11955</name>
</gene>
<feature type="transmembrane region" description="Helical" evidence="6">
    <location>
        <begin position="215"/>
        <end position="233"/>
    </location>
</feature>
<evidence type="ECO:0000256" key="1">
    <source>
        <dbReference type="ARBA" id="ARBA00004141"/>
    </source>
</evidence>
<dbReference type="EMBL" id="JAGKTC010000002">
    <property type="protein sequence ID" value="MBP3985119.1"/>
    <property type="molecule type" value="Genomic_DNA"/>
</dbReference>
<evidence type="ECO:0000256" key="4">
    <source>
        <dbReference type="ARBA" id="ARBA00022989"/>
    </source>
</evidence>
<dbReference type="InterPro" id="IPR050638">
    <property type="entry name" value="AA-Vitamin_Transporters"/>
</dbReference>
<reference evidence="8" key="1">
    <citation type="journal article" date="2016" name="Int. J. Syst. Evol. Microbiol.">
        <title>Pseudoxanthomonas helianthi sp. nov., isolated from roots of Jerusalem artichoke (Helianthus tuberosus).</title>
        <authorList>
            <person name="Kittiwongwattana C."/>
            <person name="Thawai C."/>
        </authorList>
    </citation>
    <scope>NUCLEOTIDE SEQUENCE</scope>
    <source>
        <strain evidence="8">110414</strain>
    </source>
</reference>
<evidence type="ECO:0000313" key="8">
    <source>
        <dbReference type="EMBL" id="MBP3985119.1"/>
    </source>
</evidence>
<keyword evidence="5 6" id="KW-0472">Membrane</keyword>
<dbReference type="RefSeq" id="WP_210536952.1">
    <property type="nucleotide sequence ID" value="NZ_JAGKTC010000002.1"/>
</dbReference>
<dbReference type="InterPro" id="IPR037185">
    <property type="entry name" value="EmrE-like"/>
</dbReference>
<feature type="transmembrane region" description="Helical" evidence="6">
    <location>
        <begin position="181"/>
        <end position="203"/>
    </location>
</feature>
<keyword evidence="9" id="KW-1185">Reference proteome</keyword>
<comment type="caution">
    <text evidence="8">The sequence shown here is derived from an EMBL/GenBank/DDBJ whole genome shotgun (WGS) entry which is preliminary data.</text>
</comment>
<feature type="domain" description="EamA" evidence="7">
    <location>
        <begin position="13"/>
        <end position="142"/>
    </location>
</feature>
<reference evidence="8" key="2">
    <citation type="submission" date="2021-03" db="EMBL/GenBank/DDBJ databases">
        <authorList>
            <person name="Cao W."/>
        </authorList>
    </citation>
    <scope>NUCLEOTIDE SEQUENCE</scope>
    <source>
        <strain evidence="8">110414</strain>
    </source>
</reference>
<keyword evidence="4 6" id="KW-1133">Transmembrane helix</keyword>
<feature type="transmembrane region" description="Helical" evidence="6">
    <location>
        <begin position="242"/>
        <end position="263"/>
    </location>
</feature>
<dbReference type="Proteomes" id="UP000673447">
    <property type="component" value="Unassembled WGS sequence"/>
</dbReference>
<dbReference type="GO" id="GO:0016020">
    <property type="term" value="C:membrane"/>
    <property type="evidence" value="ECO:0007669"/>
    <property type="project" value="UniProtKB-SubCell"/>
</dbReference>
<feature type="transmembrane region" description="Helical" evidence="6">
    <location>
        <begin position="102"/>
        <end position="121"/>
    </location>
</feature>
<evidence type="ECO:0000256" key="5">
    <source>
        <dbReference type="ARBA" id="ARBA00023136"/>
    </source>
</evidence>
<feature type="transmembrane region" description="Helical" evidence="6">
    <location>
        <begin position="128"/>
        <end position="148"/>
    </location>
</feature>
<evidence type="ECO:0000256" key="2">
    <source>
        <dbReference type="ARBA" id="ARBA00007362"/>
    </source>
</evidence>
<feature type="transmembrane region" description="Helical" evidence="6">
    <location>
        <begin position="154"/>
        <end position="174"/>
    </location>
</feature>
<feature type="transmembrane region" description="Helical" evidence="6">
    <location>
        <begin position="269"/>
        <end position="287"/>
    </location>
</feature>
<evidence type="ECO:0000313" key="9">
    <source>
        <dbReference type="Proteomes" id="UP000673447"/>
    </source>
</evidence>
<dbReference type="SUPFAM" id="SSF103481">
    <property type="entry name" value="Multidrug resistance efflux transporter EmrE"/>
    <property type="match status" value="2"/>
</dbReference>
<comment type="similarity">
    <text evidence="2">Belongs to the EamA transporter family.</text>
</comment>
<dbReference type="Pfam" id="PF00892">
    <property type="entry name" value="EamA"/>
    <property type="match status" value="2"/>
</dbReference>
<name>A0A940X368_9GAMM</name>
<evidence type="ECO:0000256" key="6">
    <source>
        <dbReference type="SAM" id="Phobius"/>
    </source>
</evidence>
<organism evidence="8 9">
    <name type="scientific">Pseudoxanthomonas helianthi</name>
    <dbReference type="NCBI Taxonomy" id="1453541"/>
    <lineage>
        <taxon>Bacteria</taxon>
        <taxon>Pseudomonadati</taxon>
        <taxon>Pseudomonadota</taxon>
        <taxon>Gammaproteobacteria</taxon>
        <taxon>Lysobacterales</taxon>
        <taxon>Lysobacteraceae</taxon>
        <taxon>Pseudoxanthomonas</taxon>
    </lineage>
</organism>
<feature type="domain" description="EamA" evidence="7">
    <location>
        <begin position="156"/>
        <end position="287"/>
    </location>
</feature>
<proteinExistence type="inferred from homology"/>
<comment type="subcellular location">
    <subcellularLocation>
        <location evidence="1">Membrane</location>
        <topology evidence="1">Multi-pass membrane protein</topology>
    </subcellularLocation>
</comment>
<feature type="transmembrane region" description="Helical" evidence="6">
    <location>
        <begin position="70"/>
        <end position="90"/>
    </location>
</feature>
<feature type="transmembrane region" description="Helical" evidence="6">
    <location>
        <begin position="38"/>
        <end position="58"/>
    </location>
</feature>